<evidence type="ECO:0000256" key="5">
    <source>
        <dbReference type="ARBA" id="ARBA00022777"/>
    </source>
</evidence>
<dbReference type="SUPFAM" id="SSF158472">
    <property type="entry name" value="HAMP domain-like"/>
    <property type="match status" value="1"/>
</dbReference>
<evidence type="ECO:0000259" key="7">
    <source>
        <dbReference type="PROSITE" id="PS50109"/>
    </source>
</evidence>
<dbReference type="PROSITE" id="PS50885">
    <property type="entry name" value="HAMP"/>
    <property type="match status" value="1"/>
</dbReference>
<dbReference type="SMART" id="SM00304">
    <property type="entry name" value="HAMP"/>
    <property type="match status" value="1"/>
</dbReference>
<name>A0A3B0YPQ7_9ZZZZ</name>
<keyword evidence="6" id="KW-1133">Transmembrane helix</keyword>
<evidence type="ECO:0000256" key="4">
    <source>
        <dbReference type="ARBA" id="ARBA00022679"/>
    </source>
</evidence>
<accession>A0A3B0YPQ7</accession>
<feature type="domain" description="HAMP" evidence="8">
    <location>
        <begin position="200"/>
        <end position="252"/>
    </location>
</feature>
<dbReference type="Pfam" id="PF02518">
    <property type="entry name" value="HATPase_c"/>
    <property type="match status" value="1"/>
</dbReference>
<comment type="catalytic activity">
    <reaction evidence="1">
        <text>ATP + protein L-histidine = ADP + protein N-phospho-L-histidine.</text>
        <dbReference type="EC" id="2.7.13.3"/>
    </reaction>
</comment>
<dbReference type="Gene3D" id="3.30.565.10">
    <property type="entry name" value="Histidine kinase-like ATPase, C-terminal domain"/>
    <property type="match status" value="1"/>
</dbReference>
<dbReference type="InterPro" id="IPR036890">
    <property type="entry name" value="HATPase_C_sf"/>
</dbReference>
<dbReference type="GO" id="GO:0016020">
    <property type="term" value="C:membrane"/>
    <property type="evidence" value="ECO:0007669"/>
    <property type="project" value="InterPro"/>
</dbReference>
<evidence type="ECO:0000256" key="6">
    <source>
        <dbReference type="SAM" id="Phobius"/>
    </source>
</evidence>
<dbReference type="SMART" id="SM00387">
    <property type="entry name" value="HATPase_c"/>
    <property type="match status" value="1"/>
</dbReference>
<dbReference type="CDD" id="cd00075">
    <property type="entry name" value="HATPase"/>
    <property type="match status" value="1"/>
</dbReference>
<dbReference type="AlphaFoldDB" id="A0A3B0YPQ7"/>
<feature type="domain" description="Histidine kinase" evidence="7">
    <location>
        <begin position="260"/>
        <end position="477"/>
    </location>
</feature>
<dbReference type="EMBL" id="UOFN01000077">
    <property type="protein sequence ID" value="VAW77507.1"/>
    <property type="molecule type" value="Genomic_DNA"/>
</dbReference>
<dbReference type="PANTHER" id="PTHR43547">
    <property type="entry name" value="TWO-COMPONENT HISTIDINE KINASE"/>
    <property type="match status" value="1"/>
</dbReference>
<dbReference type="InterPro" id="IPR004358">
    <property type="entry name" value="Sig_transdc_His_kin-like_C"/>
</dbReference>
<evidence type="ECO:0000256" key="3">
    <source>
        <dbReference type="ARBA" id="ARBA00022553"/>
    </source>
</evidence>
<keyword evidence="6" id="KW-0812">Transmembrane</keyword>
<dbReference type="InterPro" id="IPR003661">
    <property type="entry name" value="HisK_dim/P_dom"/>
</dbReference>
<dbReference type="EC" id="2.7.13.3" evidence="2"/>
<evidence type="ECO:0000259" key="8">
    <source>
        <dbReference type="PROSITE" id="PS50885"/>
    </source>
</evidence>
<evidence type="ECO:0000256" key="1">
    <source>
        <dbReference type="ARBA" id="ARBA00000085"/>
    </source>
</evidence>
<reference evidence="9" key="1">
    <citation type="submission" date="2018-06" db="EMBL/GenBank/DDBJ databases">
        <authorList>
            <person name="Zhirakovskaya E."/>
        </authorList>
    </citation>
    <scope>NUCLEOTIDE SEQUENCE</scope>
</reference>
<feature type="transmembrane region" description="Helical" evidence="6">
    <location>
        <begin position="12"/>
        <end position="33"/>
    </location>
</feature>
<keyword evidence="6" id="KW-0472">Membrane</keyword>
<dbReference type="PANTHER" id="PTHR43547:SF2">
    <property type="entry name" value="HYBRID SIGNAL TRANSDUCTION HISTIDINE KINASE C"/>
    <property type="match status" value="1"/>
</dbReference>
<keyword evidence="4" id="KW-0808">Transferase</keyword>
<dbReference type="GO" id="GO:0000155">
    <property type="term" value="F:phosphorelay sensor kinase activity"/>
    <property type="evidence" value="ECO:0007669"/>
    <property type="project" value="InterPro"/>
</dbReference>
<proteinExistence type="predicted"/>
<evidence type="ECO:0000256" key="2">
    <source>
        <dbReference type="ARBA" id="ARBA00012438"/>
    </source>
</evidence>
<dbReference type="InterPro" id="IPR003594">
    <property type="entry name" value="HATPase_dom"/>
</dbReference>
<sequence length="483" mass="53566">MRLYRPKSIRRLLLVGFSLVVIPLLAALVHVTWSVDQLVAQGQRALFATVRATQSSQLLVEAITAMERNARQYQVTGETKLLDVYSEYHQKFLDAASRLAALNLSGLQRERLEMIEVVEASMNAALAAGYPHDAPEILSSVDGFRELTRDARKMLVDNRKLVEHEVDRLDARGASLQRGLIVQAMALVPAALVLTVIFTVLITRPIRQMDSAIRRLGDGDFSRSAHIVGPRDLEQLGERLDWMRLRLLEVEQEKNRFLRHISHELKTPLTALREGAELLTEQAVGSLNAQQNEIVAILRDNSLQLQKLIEDLLDFNVASSSAAKLHLSVVPLHRVTQSVLDDHKVAVLARQLVLDVSLQPLELDGDSAKLQTLVDNLLSNAIKFSPVEGRLRVRLERQGEQALLEVADSGPGIPEQERRRIFDVFYQGSASSNAHVRGTGIGLSIAREYAQVHGGYIEVIDSEDSGACLRVVLPINRSGSVGE</sequence>
<keyword evidence="5 9" id="KW-0418">Kinase</keyword>
<dbReference type="CDD" id="cd00082">
    <property type="entry name" value="HisKA"/>
    <property type="match status" value="1"/>
</dbReference>
<organism evidence="9">
    <name type="scientific">hydrothermal vent metagenome</name>
    <dbReference type="NCBI Taxonomy" id="652676"/>
    <lineage>
        <taxon>unclassified sequences</taxon>
        <taxon>metagenomes</taxon>
        <taxon>ecological metagenomes</taxon>
    </lineage>
</organism>
<feature type="transmembrane region" description="Helical" evidence="6">
    <location>
        <begin position="180"/>
        <end position="202"/>
    </location>
</feature>
<dbReference type="Gene3D" id="6.10.340.10">
    <property type="match status" value="1"/>
</dbReference>
<dbReference type="InterPro" id="IPR036097">
    <property type="entry name" value="HisK_dim/P_sf"/>
</dbReference>
<dbReference type="InterPro" id="IPR005467">
    <property type="entry name" value="His_kinase_dom"/>
</dbReference>
<gene>
    <name evidence="9" type="ORF">MNBD_GAMMA15-2186</name>
</gene>
<keyword evidence="3" id="KW-0597">Phosphoprotein</keyword>
<dbReference type="InterPro" id="IPR003660">
    <property type="entry name" value="HAMP_dom"/>
</dbReference>
<evidence type="ECO:0000313" key="9">
    <source>
        <dbReference type="EMBL" id="VAW77507.1"/>
    </source>
</evidence>
<dbReference type="PRINTS" id="PR00344">
    <property type="entry name" value="BCTRLSENSOR"/>
</dbReference>
<dbReference type="Gene3D" id="1.10.287.130">
    <property type="match status" value="1"/>
</dbReference>
<dbReference type="CDD" id="cd06225">
    <property type="entry name" value="HAMP"/>
    <property type="match status" value="1"/>
</dbReference>
<dbReference type="SUPFAM" id="SSF55874">
    <property type="entry name" value="ATPase domain of HSP90 chaperone/DNA topoisomerase II/histidine kinase"/>
    <property type="match status" value="1"/>
</dbReference>
<dbReference type="Pfam" id="PF00512">
    <property type="entry name" value="HisKA"/>
    <property type="match status" value="1"/>
</dbReference>
<dbReference type="SUPFAM" id="SSF47384">
    <property type="entry name" value="Homodimeric domain of signal transducing histidine kinase"/>
    <property type="match status" value="1"/>
</dbReference>
<dbReference type="SMART" id="SM00388">
    <property type="entry name" value="HisKA"/>
    <property type="match status" value="1"/>
</dbReference>
<dbReference type="PROSITE" id="PS50109">
    <property type="entry name" value="HIS_KIN"/>
    <property type="match status" value="1"/>
</dbReference>
<protein>
    <recommendedName>
        <fullName evidence="2">histidine kinase</fullName>
        <ecNumber evidence="2">2.7.13.3</ecNumber>
    </recommendedName>
</protein>
<dbReference type="Pfam" id="PF00672">
    <property type="entry name" value="HAMP"/>
    <property type="match status" value="1"/>
</dbReference>